<dbReference type="InterPro" id="IPR050131">
    <property type="entry name" value="Peptidase_S8_subtilisin-like"/>
</dbReference>
<feature type="domain" description="Peptidase S8/S53" evidence="10">
    <location>
        <begin position="136"/>
        <end position="393"/>
    </location>
</feature>
<evidence type="ECO:0000313" key="12">
    <source>
        <dbReference type="EMBL" id="MCJ2542231.1"/>
    </source>
</evidence>
<keyword evidence="8" id="KW-0472">Membrane</keyword>
<dbReference type="InterPro" id="IPR036852">
    <property type="entry name" value="Peptidase_S8/S53_dom_sf"/>
</dbReference>
<feature type="transmembrane region" description="Helical" evidence="8">
    <location>
        <begin position="579"/>
        <end position="598"/>
    </location>
</feature>
<dbReference type="InterPro" id="IPR045986">
    <property type="entry name" value="DUF5942"/>
</dbReference>
<evidence type="ECO:0000256" key="1">
    <source>
        <dbReference type="ARBA" id="ARBA00004613"/>
    </source>
</evidence>
<evidence type="ECO:0000256" key="8">
    <source>
        <dbReference type="SAM" id="Phobius"/>
    </source>
</evidence>
<keyword evidence="13" id="KW-1185">Reference proteome</keyword>
<feature type="transmembrane region" description="Helical" evidence="8">
    <location>
        <begin position="521"/>
        <end position="540"/>
    </location>
</feature>
<keyword evidence="8" id="KW-0812">Transmembrane</keyword>
<protein>
    <submittedName>
        <fullName evidence="12">Peptidase S8</fullName>
    </submittedName>
</protein>
<sequence length="617" mass="66507">MKFGRWLGLCCACLMALLLTACGKGSTPYDSIVVNFVNTATPSQISAIAKEYDVSLRPSSASSFARQEAIYLFDVDANHQGSTRRLMKRLTDEALIEYAHPNYQFQAAFVPNDRLYPQQWNLKAINMPEAWDISQGEGITVAVVDTGVTRVSDLAQTEFVKGYDFVDDDENPEDLQGHGTHVAGTIAQSTNNAFGVAGIAFKAKIMPVRVLDANGFGSLSDVVEGIRYAADHGATIINLSLGSRASAQLMQEAVTYAHNKGVTIIAAAGNENSNQVSYPARYEHVIAVSATGPNGEKAPYSNYGVGVDISAPGGAKTQDHPEYGILQQTINRRNPNEALFAYFQGTSMATPHVAGVAALIQAQGVKDPDKVEEVLKMSATPVRDDKQNFYGAGRLDAAKALARATGQQEENPLVLWFKDFLQYLNNNGYLNPRFWFDGGPIALVPKLLMVVGGYIIMVLIRWWLAPKRLIQSVPLVAGILLGSAGLFPLQGLAIVGAPRWPFQLAGSSLPELGTAFAQSNALNPLFASVLIPGLLMLLLLGHRRWRWGVIGLCIGMASHLLLSGSLFYEGVVWFGSSAWLGRSFLLLNGVLCLGLAYLGAQASLEQPSTATGLALRK</sequence>
<evidence type="ECO:0000256" key="6">
    <source>
        <dbReference type="ARBA" id="ARBA00022825"/>
    </source>
</evidence>
<dbReference type="InterPro" id="IPR015500">
    <property type="entry name" value="Peptidase_S8_subtilisin-rel"/>
</dbReference>
<dbReference type="SUPFAM" id="SSF52743">
    <property type="entry name" value="Subtilisin-like"/>
    <property type="match status" value="1"/>
</dbReference>
<dbReference type="Pfam" id="PF19366">
    <property type="entry name" value="DUF5942"/>
    <property type="match status" value="1"/>
</dbReference>
<dbReference type="PRINTS" id="PR00723">
    <property type="entry name" value="SUBTILISIN"/>
</dbReference>
<evidence type="ECO:0000256" key="5">
    <source>
        <dbReference type="ARBA" id="ARBA00022801"/>
    </source>
</evidence>
<name>A0ABT0C8Y8_THEVL</name>
<feature type="transmembrane region" description="Helical" evidence="8">
    <location>
        <begin position="547"/>
        <end position="567"/>
    </location>
</feature>
<dbReference type="PIRSF" id="PIRSF037851">
    <property type="entry name" value="Subtilisin_cyano"/>
    <property type="match status" value="1"/>
</dbReference>
<dbReference type="RefSeq" id="WP_244349458.1">
    <property type="nucleotide sequence ID" value="NZ_JAFIRA010000007.1"/>
</dbReference>
<evidence type="ECO:0000313" key="13">
    <source>
        <dbReference type="Proteomes" id="UP000830835"/>
    </source>
</evidence>
<keyword evidence="5 7" id="KW-0378">Hydrolase</keyword>
<feature type="transmembrane region" description="Helical" evidence="8">
    <location>
        <begin position="476"/>
        <end position="501"/>
    </location>
</feature>
<dbReference type="InterPro" id="IPR023828">
    <property type="entry name" value="Peptidase_S8_Ser-AS"/>
</dbReference>
<gene>
    <name evidence="12" type="ORF">JX360_04815</name>
</gene>
<evidence type="ECO:0000256" key="9">
    <source>
        <dbReference type="SAM" id="SignalP"/>
    </source>
</evidence>
<dbReference type="InterPro" id="IPR034084">
    <property type="entry name" value="Thermitase-like_dom"/>
</dbReference>
<feature type="signal peptide" evidence="9">
    <location>
        <begin position="1"/>
        <end position="21"/>
    </location>
</feature>
<dbReference type="PROSITE" id="PS51257">
    <property type="entry name" value="PROKAR_LIPOPROTEIN"/>
    <property type="match status" value="1"/>
</dbReference>
<dbReference type="PROSITE" id="PS51892">
    <property type="entry name" value="SUBTILASE"/>
    <property type="match status" value="1"/>
</dbReference>
<keyword evidence="4 7" id="KW-0645">Protease</keyword>
<comment type="caution">
    <text evidence="12">The sequence shown here is derived from an EMBL/GenBank/DDBJ whole genome shotgun (WGS) entry which is preliminary data.</text>
</comment>
<dbReference type="Gene3D" id="3.40.50.200">
    <property type="entry name" value="Peptidase S8/S53 domain"/>
    <property type="match status" value="1"/>
</dbReference>
<feature type="active site" description="Charge relay system" evidence="7">
    <location>
        <position position="347"/>
    </location>
</feature>
<organism evidence="12 13">
    <name type="scientific">Thermostichus vulcanus str. 'Rupite'</name>
    <dbReference type="NCBI Taxonomy" id="2813851"/>
    <lineage>
        <taxon>Bacteria</taxon>
        <taxon>Bacillati</taxon>
        <taxon>Cyanobacteriota</taxon>
        <taxon>Cyanophyceae</taxon>
        <taxon>Thermostichales</taxon>
        <taxon>Thermostichaceae</taxon>
        <taxon>Thermostichus</taxon>
    </lineage>
</organism>
<dbReference type="CDD" id="cd07484">
    <property type="entry name" value="Peptidases_S8_Thermitase_like"/>
    <property type="match status" value="1"/>
</dbReference>
<dbReference type="Proteomes" id="UP000830835">
    <property type="component" value="Unassembled WGS sequence"/>
</dbReference>
<keyword evidence="3" id="KW-0964">Secreted</keyword>
<dbReference type="InterPro" id="IPR017295">
    <property type="entry name" value="Pept_S8A_subtilisin_cyanobac-1"/>
</dbReference>
<evidence type="ECO:0000256" key="4">
    <source>
        <dbReference type="ARBA" id="ARBA00022670"/>
    </source>
</evidence>
<keyword evidence="8" id="KW-1133">Transmembrane helix</keyword>
<dbReference type="EMBL" id="JAFIRA010000007">
    <property type="protein sequence ID" value="MCJ2542231.1"/>
    <property type="molecule type" value="Genomic_DNA"/>
</dbReference>
<dbReference type="Pfam" id="PF00082">
    <property type="entry name" value="Peptidase_S8"/>
    <property type="match status" value="1"/>
</dbReference>
<reference evidence="12" key="1">
    <citation type="submission" date="2021-02" db="EMBL/GenBank/DDBJ databases">
        <title>The CRISPR/cas machinery reduction and long-range gene transfer in the hot spring cyanobacterium Synechococcus.</title>
        <authorList>
            <person name="Dvorak P."/>
            <person name="Jahodarova E."/>
            <person name="Hasler P."/>
            <person name="Poulickova A."/>
        </authorList>
    </citation>
    <scope>NUCLEOTIDE SEQUENCE</scope>
    <source>
        <strain evidence="12">Rupite</strain>
    </source>
</reference>
<dbReference type="PANTHER" id="PTHR43806:SF11">
    <property type="entry name" value="CEREVISIN-RELATED"/>
    <property type="match status" value="1"/>
</dbReference>
<dbReference type="InterPro" id="IPR000209">
    <property type="entry name" value="Peptidase_S8/S53_dom"/>
</dbReference>
<comment type="similarity">
    <text evidence="2 7">Belongs to the peptidase S8 family.</text>
</comment>
<evidence type="ECO:0000259" key="10">
    <source>
        <dbReference type="Pfam" id="PF00082"/>
    </source>
</evidence>
<dbReference type="PANTHER" id="PTHR43806">
    <property type="entry name" value="PEPTIDASE S8"/>
    <property type="match status" value="1"/>
</dbReference>
<feature type="transmembrane region" description="Helical" evidence="8">
    <location>
        <begin position="443"/>
        <end position="464"/>
    </location>
</feature>
<feature type="active site" description="Charge relay system" evidence="7">
    <location>
        <position position="145"/>
    </location>
</feature>
<feature type="active site" description="Charge relay system" evidence="7">
    <location>
        <position position="178"/>
    </location>
</feature>
<evidence type="ECO:0000256" key="2">
    <source>
        <dbReference type="ARBA" id="ARBA00011073"/>
    </source>
</evidence>
<accession>A0ABT0C8Y8</accession>
<evidence type="ECO:0000256" key="3">
    <source>
        <dbReference type="ARBA" id="ARBA00022525"/>
    </source>
</evidence>
<evidence type="ECO:0000259" key="11">
    <source>
        <dbReference type="Pfam" id="PF19366"/>
    </source>
</evidence>
<feature type="domain" description="DUF5942" evidence="11">
    <location>
        <begin position="416"/>
        <end position="602"/>
    </location>
</feature>
<dbReference type="PROSITE" id="PS00138">
    <property type="entry name" value="SUBTILASE_SER"/>
    <property type="match status" value="1"/>
</dbReference>
<feature type="chain" id="PRO_5045798668" evidence="9">
    <location>
        <begin position="22"/>
        <end position="617"/>
    </location>
</feature>
<evidence type="ECO:0000256" key="7">
    <source>
        <dbReference type="PROSITE-ProRule" id="PRU01240"/>
    </source>
</evidence>
<keyword evidence="6 7" id="KW-0720">Serine protease</keyword>
<proteinExistence type="inferred from homology"/>
<comment type="subcellular location">
    <subcellularLocation>
        <location evidence="1">Secreted</location>
    </subcellularLocation>
</comment>
<keyword evidence="9" id="KW-0732">Signal</keyword>